<keyword evidence="3" id="KW-1185">Reference proteome</keyword>
<feature type="region of interest" description="Disordered" evidence="1">
    <location>
        <begin position="1"/>
        <end position="55"/>
    </location>
</feature>
<name>A0A0H2SEM7_9AGAM</name>
<feature type="compositionally biased region" description="Basic and acidic residues" evidence="1">
    <location>
        <begin position="222"/>
        <end position="249"/>
    </location>
</feature>
<dbReference type="InParanoid" id="A0A0H2SEM7"/>
<evidence type="ECO:0000313" key="3">
    <source>
        <dbReference type="Proteomes" id="UP000053477"/>
    </source>
</evidence>
<gene>
    <name evidence="2" type="ORF">SCHPADRAFT_263921</name>
</gene>
<dbReference type="Proteomes" id="UP000053477">
    <property type="component" value="Unassembled WGS sequence"/>
</dbReference>
<proteinExistence type="predicted"/>
<feature type="region of interest" description="Disordered" evidence="1">
    <location>
        <begin position="209"/>
        <end position="262"/>
    </location>
</feature>
<sequence>MRGHPNPKTRRPAHDDDDDESVDRPWLNARRREIPAMRQGNVTTTGGESSTQTGMFCSPALDTSRQLRMATATAQRKRPWPRRRGKAVDLLARSRSIPSTPAREMDMGWRTGMVGQLWTFHDGVDERMQGGCTEGLASLTCTVIRAHGKREELGSAERQRGRACVDTQQRTCSTLNHDHVTITTATTTPRPARAASIHTVKTGRAVAATGFGGEHVRKGREGRHGQRRTEEDGRRMAEMGRKENWDRQELAGSLPSSRSIPSTAAAADMKAATSKALFPIPIPISFPPSFLHTVIVDGPRPASARRQQRNGEPSREFEDGDGDGSTEPPLSRAR</sequence>
<dbReference type="AlphaFoldDB" id="A0A0H2SEM7"/>
<feature type="compositionally biased region" description="Basic residues" evidence="1">
    <location>
        <begin position="1"/>
        <end position="11"/>
    </location>
</feature>
<evidence type="ECO:0000313" key="2">
    <source>
        <dbReference type="EMBL" id="KLO15496.1"/>
    </source>
</evidence>
<accession>A0A0H2SEM7</accession>
<dbReference type="EMBL" id="KQ085929">
    <property type="protein sequence ID" value="KLO15496.1"/>
    <property type="molecule type" value="Genomic_DNA"/>
</dbReference>
<reference evidence="2 3" key="1">
    <citation type="submission" date="2015-04" db="EMBL/GenBank/DDBJ databases">
        <title>Complete genome sequence of Schizopora paradoxa KUC8140, a cosmopolitan wood degrader in East Asia.</title>
        <authorList>
            <consortium name="DOE Joint Genome Institute"/>
            <person name="Min B."/>
            <person name="Park H."/>
            <person name="Jang Y."/>
            <person name="Kim J.-J."/>
            <person name="Kim K.H."/>
            <person name="Pangilinan J."/>
            <person name="Lipzen A."/>
            <person name="Riley R."/>
            <person name="Grigoriev I.V."/>
            <person name="Spatafora J.W."/>
            <person name="Choi I.-G."/>
        </authorList>
    </citation>
    <scope>NUCLEOTIDE SEQUENCE [LARGE SCALE GENOMIC DNA]</scope>
    <source>
        <strain evidence="2 3">KUC8140</strain>
    </source>
</reference>
<organism evidence="2 3">
    <name type="scientific">Schizopora paradoxa</name>
    <dbReference type="NCBI Taxonomy" id="27342"/>
    <lineage>
        <taxon>Eukaryota</taxon>
        <taxon>Fungi</taxon>
        <taxon>Dikarya</taxon>
        <taxon>Basidiomycota</taxon>
        <taxon>Agaricomycotina</taxon>
        <taxon>Agaricomycetes</taxon>
        <taxon>Hymenochaetales</taxon>
        <taxon>Schizoporaceae</taxon>
        <taxon>Schizopora</taxon>
    </lineage>
</organism>
<feature type="region of interest" description="Disordered" evidence="1">
    <location>
        <begin position="298"/>
        <end position="334"/>
    </location>
</feature>
<feature type="compositionally biased region" description="Low complexity" evidence="1">
    <location>
        <begin position="43"/>
        <end position="54"/>
    </location>
</feature>
<protein>
    <submittedName>
        <fullName evidence="2">Uncharacterized protein</fullName>
    </submittedName>
</protein>
<evidence type="ECO:0000256" key="1">
    <source>
        <dbReference type="SAM" id="MobiDB-lite"/>
    </source>
</evidence>